<proteinExistence type="inferred from homology"/>
<evidence type="ECO:0000313" key="8">
    <source>
        <dbReference type="EMBL" id="OGW97228.1"/>
    </source>
</evidence>
<dbReference type="SUPFAM" id="SSF53254">
    <property type="entry name" value="Phosphoglycerate mutase-like"/>
    <property type="match status" value="1"/>
</dbReference>
<dbReference type="Gene3D" id="3.40.50.1240">
    <property type="entry name" value="Phosphoglycerate mutase-like"/>
    <property type="match status" value="1"/>
</dbReference>
<comment type="similarity">
    <text evidence="1">Belongs to the phosphoglycerate mutase family. BPG-dependent PGAM subfamily.</text>
</comment>
<evidence type="ECO:0000256" key="1">
    <source>
        <dbReference type="ARBA" id="ARBA00006717"/>
    </source>
</evidence>
<dbReference type="PANTHER" id="PTHR11931">
    <property type="entry name" value="PHOSPHOGLYCERATE MUTASE"/>
    <property type="match status" value="1"/>
</dbReference>
<evidence type="ECO:0000256" key="6">
    <source>
        <dbReference type="PIRSR" id="PIRSR613078-1"/>
    </source>
</evidence>
<organism evidence="8 9">
    <name type="scientific">Candidatus Danuiimicrobium aquiferis</name>
    <dbReference type="NCBI Taxonomy" id="1801832"/>
    <lineage>
        <taxon>Bacteria</taxon>
        <taxon>Pseudomonadati</taxon>
        <taxon>Candidatus Omnitrophota</taxon>
        <taxon>Candidatus Danuiimicrobium</taxon>
    </lineage>
</organism>
<accession>A0A1G1KWA8</accession>
<dbReference type="EC" id="5.4.2.11" evidence="2"/>
<dbReference type="GO" id="GO:0004619">
    <property type="term" value="F:phosphoglycerate mutase activity"/>
    <property type="evidence" value="ECO:0007669"/>
    <property type="project" value="UniProtKB-EC"/>
</dbReference>
<dbReference type="GO" id="GO:0006096">
    <property type="term" value="P:glycolytic process"/>
    <property type="evidence" value="ECO:0007669"/>
    <property type="project" value="UniProtKB-KW"/>
</dbReference>
<dbReference type="InterPro" id="IPR013078">
    <property type="entry name" value="His_Pase_superF_clade-1"/>
</dbReference>
<feature type="active site" description="Tele-phosphohistidine intermediate" evidence="6">
    <location>
        <position position="9"/>
    </location>
</feature>
<dbReference type="Proteomes" id="UP000178187">
    <property type="component" value="Unassembled WGS sequence"/>
</dbReference>
<evidence type="ECO:0000256" key="2">
    <source>
        <dbReference type="ARBA" id="ARBA00012028"/>
    </source>
</evidence>
<keyword evidence="4" id="KW-0324">Glycolysis</keyword>
<reference evidence="8 9" key="1">
    <citation type="journal article" date="2016" name="Nat. Commun.">
        <title>Thousands of microbial genomes shed light on interconnected biogeochemical processes in an aquifer system.</title>
        <authorList>
            <person name="Anantharaman K."/>
            <person name="Brown C.T."/>
            <person name="Hug L.A."/>
            <person name="Sharon I."/>
            <person name="Castelle C.J."/>
            <person name="Probst A.J."/>
            <person name="Thomas B.C."/>
            <person name="Singh A."/>
            <person name="Wilkins M.J."/>
            <person name="Karaoz U."/>
            <person name="Brodie E.L."/>
            <person name="Williams K.H."/>
            <person name="Hubbard S.S."/>
            <person name="Banfield J.F."/>
        </authorList>
    </citation>
    <scope>NUCLEOTIDE SEQUENCE [LARGE SCALE GENOMIC DNA]</scope>
</reference>
<evidence type="ECO:0000313" key="9">
    <source>
        <dbReference type="Proteomes" id="UP000178187"/>
    </source>
</evidence>
<dbReference type="GO" id="GO:0006094">
    <property type="term" value="P:gluconeogenesis"/>
    <property type="evidence" value="ECO:0007669"/>
    <property type="project" value="UniProtKB-KW"/>
</dbReference>
<name>A0A1G1KWA8_9BACT</name>
<keyword evidence="5" id="KW-0413">Isomerase</keyword>
<keyword evidence="3" id="KW-0312">Gluconeogenesis</keyword>
<evidence type="ECO:0000256" key="5">
    <source>
        <dbReference type="ARBA" id="ARBA00023235"/>
    </source>
</evidence>
<dbReference type="SMART" id="SM00855">
    <property type="entry name" value="PGAM"/>
    <property type="match status" value="1"/>
</dbReference>
<evidence type="ECO:0000256" key="3">
    <source>
        <dbReference type="ARBA" id="ARBA00022432"/>
    </source>
</evidence>
<evidence type="ECO:0000256" key="4">
    <source>
        <dbReference type="ARBA" id="ARBA00023152"/>
    </source>
</evidence>
<evidence type="ECO:0000256" key="7">
    <source>
        <dbReference type="PIRSR" id="PIRSR613078-2"/>
    </source>
</evidence>
<dbReference type="AlphaFoldDB" id="A0A1G1KWA8"/>
<feature type="binding site" evidence="7">
    <location>
        <position position="58"/>
    </location>
    <ligand>
        <name>substrate</name>
    </ligand>
</feature>
<gene>
    <name evidence="8" type="ORF">A3G33_08620</name>
</gene>
<dbReference type="InterPro" id="IPR029033">
    <property type="entry name" value="His_PPase_superfam"/>
</dbReference>
<dbReference type="InterPro" id="IPR005952">
    <property type="entry name" value="Phosphogly_mut1"/>
</dbReference>
<dbReference type="EMBL" id="MHFR01000043">
    <property type="protein sequence ID" value="OGW97228.1"/>
    <property type="molecule type" value="Genomic_DNA"/>
</dbReference>
<feature type="active site" description="Proton donor/acceptor" evidence="6">
    <location>
        <position position="82"/>
    </location>
</feature>
<dbReference type="CDD" id="cd07067">
    <property type="entry name" value="HP_PGM_like"/>
    <property type="match status" value="1"/>
</dbReference>
<dbReference type="Pfam" id="PF00300">
    <property type="entry name" value="His_Phos_1"/>
    <property type="match status" value="1"/>
</dbReference>
<comment type="caution">
    <text evidence="8">The sequence shown here is derived from an EMBL/GenBank/DDBJ whole genome shotgun (WGS) entry which is preliminary data.</text>
</comment>
<protein>
    <recommendedName>
        <fullName evidence="2">phosphoglycerate mutase (2,3-diphosphoglycerate-dependent)</fullName>
        <ecNumber evidence="2">5.4.2.11</ecNumber>
    </recommendedName>
</protein>
<sequence length="213" mass="24141">MLKLILVRHGQTDWVTEKRYQGNSDIGLNQKGLAEALKIGRSLRFETPLAIYTSGLRRAHQSATPLSLMCRKPVIIDKRLNEISFGRWEGSIHTEIEKRFPRSVRRFYLARLDSQPDGGESLKSLGKRISSFLKDVMKKYGKSDGTVVVISHGCPTRMILIKLLGLPLSIFWSIRVDAGSFSILRVRADKRIEISLLNGKAHLDFKNGHQTKE</sequence>